<evidence type="ECO:0000259" key="2">
    <source>
        <dbReference type="Pfam" id="PF04965"/>
    </source>
</evidence>
<dbReference type="Proteomes" id="UP001262410">
    <property type="component" value="Unassembled WGS sequence"/>
</dbReference>
<dbReference type="Gene3D" id="3.10.450.40">
    <property type="match status" value="1"/>
</dbReference>
<feature type="domain" description="IraD/Gp25-like" evidence="2">
    <location>
        <begin position="45"/>
        <end position="145"/>
    </location>
</feature>
<evidence type="ECO:0000256" key="1">
    <source>
        <dbReference type="SAM" id="MobiDB-lite"/>
    </source>
</evidence>
<protein>
    <submittedName>
        <fullName evidence="3">Type VI secretion system protein ImpF</fullName>
    </submittedName>
</protein>
<feature type="compositionally biased region" description="Basic and acidic residues" evidence="1">
    <location>
        <begin position="23"/>
        <end position="34"/>
    </location>
</feature>
<dbReference type="InterPro" id="IPR053176">
    <property type="entry name" value="T6SS_TssE1-like"/>
</dbReference>
<evidence type="ECO:0000313" key="4">
    <source>
        <dbReference type="Proteomes" id="UP001262410"/>
    </source>
</evidence>
<comment type="caution">
    <text evidence="3">The sequence shown here is derived from an EMBL/GenBank/DDBJ whole genome shotgun (WGS) entry which is preliminary data.</text>
</comment>
<name>A0ABU1JSP1_9PROT</name>
<evidence type="ECO:0000313" key="3">
    <source>
        <dbReference type="EMBL" id="MDR6291639.1"/>
    </source>
</evidence>
<dbReference type="SUPFAM" id="SSF160719">
    <property type="entry name" value="gpW/gp25-like"/>
    <property type="match status" value="1"/>
</dbReference>
<proteinExistence type="predicted"/>
<dbReference type="InterPro" id="IPR017737">
    <property type="entry name" value="TssE1-like"/>
</dbReference>
<dbReference type="Pfam" id="PF04965">
    <property type="entry name" value="GPW_gp25"/>
    <property type="match status" value="1"/>
</dbReference>
<dbReference type="RefSeq" id="WP_309797031.1">
    <property type="nucleotide sequence ID" value="NZ_JAVDPW010000007.1"/>
</dbReference>
<dbReference type="EMBL" id="JAVDPW010000007">
    <property type="protein sequence ID" value="MDR6291639.1"/>
    <property type="molecule type" value="Genomic_DNA"/>
</dbReference>
<reference evidence="3 4" key="1">
    <citation type="submission" date="2023-07" db="EMBL/GenBank/DDBJ databases">
        <title>Sorghum-associated microbial communities from plants grown in Nebraska, USA.</title>
        <authorList>
            <person name="Schachtman D."/>
        </authorList>
    </citation>
    <scope>NUCLEOTIDE SEQUENCE [LARGE SCALE GENOMIC DNA]</scope>
    <source>
        <strain evidence="3 4">584</strain>
    </source>
</reference>
<dbReference type="PANTHER" id="PTHR38595">
    <property type="entry name" value="CYTOPLASMIC PROTEIN-RELATED"/>
    <property type="match status" value="1"/>
</dbReference>
<dbReference type="NCBIfam" id="TIGR03357">
    <property type="entry name" value="VI_zyme"/>
    <property type="match status" value="1"/>
</dbReference>
<accession>A0ABU1JSP1</accession>
<organism evidence="3 4">
    <name type="scientific">Inquilinus ginsengisoli</name>
    <dbReference type="NCBI Taxonomy" id="363840"/>
    <lineage>
        <taxon>Bacteria</taxon>
        <taxon>Pseudomonadati</taxon>
        <taxon>Pseudomonadota</taxon>
        <taxon>Alphaproteobacteria</taxon>
        <taxon>Rhodospirillales</taxon>
        <taxon>Rhodospirillaceae</taxon>
        <taxon>Inquilinus</taxon>
    </lineage>
</organism>
<gene>
    <name evidence="3" type="ORF">E9232_004173</name>
</gene>
<keyword evidence="4" id="KW-1185">Reference proteome</keyword>
<sequence>MIQRPTPSRQRVTRPAQTPLLDRLIDEEPGRGADESVSASETVERLRRSVHRDLEALLNARRPWRSVSDEHAALRLSPVGYGIPDFTAGAFNDRRQREVLRMEIEEAIRRFEPRLTQVQVQLADDVDLLRTTLRLRIDALLRVDPAPEPIVFDTMVDTTTADVTLRPLYEA</sequence>
<dbReference type="PANTHER" id="PTHR38595:SF1">
    <property type="entry name" value="TYPE VI SECRETION SYSTEM COMPONENT TSSE1"/>
    <property type="match status" value="1"/>
</dbReference>
<dbReference type="InterPro" id="IPR007048">
    <property type="entry name" value="IraD/Gp25-like"/>
</dbReference>
<feature type="compositionally biased region" description="Polar residues" evidence="1">
    <location>
        <begin position="1"/>
        <end position="10"/>
    </location>
</feature>
<feature type="region of interest" description="Disordered" evidence="1">
    <location>
        <begin position="1"/>
        <end position="40"/>
    </location>
</feature>